<dbReference type="GO" id="GO:0046872">
    <property type="term" value="F:metal ion binding"/>
    <property type="evidence" value="ECO:0007669"/>
    <property type="project" value="UniProtKB-KW"/>
</dbReference>
<keyword evidence="2 3" id="KW-0408">Iron</keyword>
<dbReference type="InterPro" id="IPR023635">
    <property type="entry name" value="Peptide_deformylase"/>
</dbReference>
<comment type="cofactor">
    <cofactor evidence="3">
        <name>Fe(2+)</name>
        <dbReference type="ChEBI" id="CHEBI:29033"/>
    </cofactor>
    <text evidence="3">Binds 1 Fe(2+) ion.</text>
</comment>
<dbReference type="NCBIfam" id="TIGR00079">
    <property type="entry name" value="pept_deformyl"/>
    <property type="match status" value="1"/>
</dbReference>
<dbReference type="PRINTS" id="PR01576">
    <property type="entry name" value="PDEFORMYLASE"/>
</dbReference>
<dbReference type="SUPFAM" id="SSF56420">
    <property type="entry name" value="Peptide deformylase"/>
    <property type="match status" value="1"/>
</dbReference>
<dbReference type="Proteomes" id="UP000236497">
    <property type="component" value="Unassembled WGS sequence"/>
</dbReference>
<dbReference type="Gene3D" id="3.90.45.10">
    <property type="entry name" value="Peptide deformylase"/>
    <property type="match status" value="1"/>
</dbReference>
<reference evidence="4 5" key="1">
    <citation type="submission" date="2015-06" db="EMBL/GenBank/DDBJ databases">
        <authorList>
            <person name="Wibberg Daniel"/>
        </authorList>
    </citation>
    <scope>NUCLEOTIDE SEQUENCE [LARGE SCALE GENOMIC DNA]</scope>
    <source>
        <strain evidence="4 5">T3/55T</strain>
    </source>
</reference>
<dbReference type="OrthoDB" id="9784988at2"/>
<evidence type="ECO:0000256" key="1">
    <source>
        <dbReference type="ARBA" id="ARBA00010759"/>
    </source>
</evidence>
<evidence type="ECO:0000313" key="4">
    <source>
        <dbReference type="EMBL" id="CRZ33946.1"/>
    </source>
</evidence>
<dbReference type="InterPro" id="IPR036821">
    <property type="entry name" value="Peptide_deformylase_sf"/>
</dbReference>
<dbReference type="AlphaFoldDB" id="A0A0H5SGL8"/>
<keyword evidence="3" id="KW-0648">Protein biosynthesis</keyword>
<proteinExistence type="inferred from homology"/>
<feature type="binding site" evidence="3">
    <location>
        <position position="131"/>
    </location>
    <ligand>
        <name>Fe cation</name>
        <dbReference type="ChEBI" id="CHEBI:24875"/>
    </ligand>
</feature>
<name>A0A0H5SGL8_HERHM</name>
<keyword evidence="5" id="KW-1185">Reference proteome</keyword>
<feature type="active site" evidence="3">
    <location>
        <position position="132"/>
    </location>
</feature>
<dbReference type="GO" id="GO:0042586">
    <property type="term" value="F:peptide deformylase activity"/>
    <property type="evidence" value="ECO:0007669"/>
    <property type="project" value="UniProtKB-UniRule"/>
</dbReference>
<evidence type="ECO:0000256" key="3">
    <source>
        <dbReference type="HAMAP-Rule" id="MF_00163"/>
    </source>
</evidence>
<dbReference type="Pfam" id="PF01327">
    <property type="entry name" value="Pep_deformylase"/>
    <property type="match status" value="1"/>
</dbReference>
<comment type="similarity">
    <text evidence="1 3">Belongs to the polypeptide deformylase family.</text>
</comment>
<dbReference type="PANTHER" id="PTHR10458">
    <property type="entry name" value="PEPTIDE DEFORMYLASE"/>
    <property type="match status" value="1"/>
</dbReference>
<gene>
    <name evidence="3" type="primary">def</name>
    <name evidence="4" type="ORF">HHT355_0743</name>
</gene>
<evidence type="ECO:0000256" key="2">
    <source>
        <dbReference type="ARBA" id="ARBA00023004"/>
    </source>
</evidence>
<keyword evidence="3" id="KW-0479">Metal-binding</keyword>
<dbReference type="GO" id="GO:0006412">
    <property type="term" value="P:translation"/>
    <property type="evidence" value="ECO:0007669"/>
    <property type="project" value="UniProtKB-UniRule"/>
</dbReference>
<protein>
    <recommendedName>
        <fullName evidence="3">Peptide deformylase</fullName>
        <shortName evidence="3">PDF</shortName>
        <ecNumber evidence="3">3.5.1.88</ecNumber>
    </recommendedName>
    <alternativeName>
        <fullName evidence="3">Polypeptide deformylase</fullName>
    </alternativeName>
</protein>
<feature type="binding site" evidence="3">
    <location>
        <position position="135"/>
    </location>
    <ligand>
        <name>Fe cation</name>
        <dbReference type="ChEBI" id="CHEBI:24875"/>
    </ligand>
</feature>
<dbReference type="EC" id="3.5.1.88" evidence="3"/>
<sequence>MAIRNIRYNNDSILRKKCKEVTRVDDKIREILNDMMDTLHNTENGAALAANQIGILKRLVVIDYCGYTLKLVNPQIIESSGVQECIEGCLSFPNRFVKTIRPQKVTVRALNEYGEEIIVTGKGEMAKCFCHELEHLDGEIFLDKAIEEIVPEI</sequence>
<organism evidence="4 5">
    <name type="scientific">Herbinix hemicellulosilytica</name>
    <dbReference type="NCBI Taxonomy" id="1564487"/>
    <lineage>
        <taxon>Bacteria</taxon>
        <taxon>Bacillati</taxon>
        <taxon>Bacillota</taxon>
        <taxon>Clostridia</taxon>
        <taxon>Lachnospirales</taxon>
        <taxon>Lachnospiraceae</taxon>
        <taxon>Herbinix</taxon>
    </lineage>
</organism>
<keyword evidence="3" id="KW-0378">Hydrolase</keyword>
<evidence type="ECO:0000313" key="5">
    <source>
        <dbReference type="Proteomes" id="UP000236497"/>
    </source>
</evidence>
<dbReference type="CDD" id="cd00487">
    <property type="entry name" value="Pep_deformylase"/>
    <property type="match status" value="1"/>
</dbReference>
<dbReference type="PANTHER" id="PTHR10458:SF22">
    <property type="entry name" value="PEPTIDE DEFORMYLASE"/>
    <property type="match status" value="1"/>
</dbReference>
<dbReference type="PIRSF" id="PIRSF004749">
    <property type="entry name" value="Pep_def"/>
    <property type="match status" value="1"/>
</dbReference>
<dbReference type="HAMAP" id="MF_00163">
    <property type="entry name" value="Pep_deformylase"/>
    <property type="match status" value="1"/>
</dbReference>
<comment type="function">
    <text evidence="3">Removes the formyl group from the N-terminal Met of newly synthesized proteins. Requires at least a dipeptide for an efficient rate of reaction. N-terminal L-methionine is a prerequisite for activity but the enzyme has broad specificity at other positions.</text>
</comment>
<accession>A0A0H5SGL8</accession>
<comment type="catalytic activity">
    <reaction evidence="3">
        <text>N-terminal N-formyl-L-methionyl-[peptide] + H2O = N-terminal L-methionyl-[peptide] + formate</text>
        <dbReference type="Rhea" id="RHEA:24420"/>
        <dbReference type="Rhea" id="RHEA-COMP:10639"/>
        <dbReference type="Rhea" id="RHEA-COMP:10640"/>
        <dbReference type="ChEBI" id="CHEBI:15377"/>
        <dbReference type="ChEBI" id="CHEBI:15740"/>
        <dbReference type="ChEBI" id="CHEBI:49298"/>
        <dbReference type="ChEBI" id="CHEBI:64731"/>
        <dbReference type="EC" id="3.5.1.88"/>
    </reaction>
</comment>
<dbReference type="RefSeq" id="WP_103202081.1">
    <property type="nucleotide sequence ID" value="NZ_CVTD020000010.1"/>
</dbReference>
<feature type="binding site" evidence="3">
    <location>
        <position position="89"/>
    </location>
    <ligand>
        <name>Fe cation</name>
        <dbReference type="ChEBI" id="CHEBI:24875"/>
    </ligand>
</feature>
<dbReference type="EMBL" id="CVTD020000010">
    <property type="protein sequence ID" value="CRZ33946.1"/>
    <property type="molecule type" value="Genomic_DNA"/>
</dbReference>